<keyword evidence="5 7" id="KW-0547">Nucleotide-binding</keyword>
<keyword evidence="2 7" id="KW-0696">RNA-directed RNA polymerase</keyword>
<proteinExistence type="inferred from homology"/>
<dbReference type="Pfam" id="PF09220">
    <property type="entry name" value="LA-virus_coat"/>
    <property type="match status" value="1"/>
</dbReference>
<reference evidence="9" key="1">
    <citation type="journal article" date="2017" name="Toxins">
        <title>Variation and Distribution of L-A Helper Totiviruses in Saccharomyces sensu stricto Yeasts Producing Different Killer Toxins.</title>
        <authorList>
            <person name="Rodriguez-Cousino N."/>
            <person name="Gomez P."/>
            <person name="Esteban R."/>
        </authorList>
    </citation>
    <scope>NUCLEOTIDE SEQUENCE</scope>
</reference>
<evidence type="ECO:0000256" key="6">
    <source>
        <dbReference type="ARBA" id="ARBA00048744"/>
    </source>
</evidence>
<evidence type="ECO:0000256" key="4">
    <source>
        <dbReference type="ARBA" id="ARBA00022695"/>
    </source>
</evidence>
<evidence type="ECO:0000256" key="3">
    <source>
        <dbReference type="ARBA" id="ARBA00022679"/>
    </source>
</evidence>
<evidence type="ECO:0000313" key="9">
    <source>
        <dbReference type="EMBL" id="ATL63196.1"/>
    </source>
</evidence>
<dbReference type="InterPro" id="IPR036332">
    <property type="entry name" value="Major_coat_LA-virus_sf"/>
</dbReference>
<dbReference type="GO" id="GO:0006351">
    <property type="term" value="P:DNA-templated transcription"/>
    <property type="evidence" value="ECO:0007669"/>
    <property type="project" value="InterPro"/>
</dbReference>
<protein>
    <recommendedName>
        <fullName evidence="7">RNA-directed RNA polymerase</fullName>
        <ecNumber evidence="7">2.7.7.48</ecNumber>
    </recommendedName>
</protein>
<dbReference type="GO" id="GO:0000166">
    <property type="term" value="F:nucleotide binding"/>
    <property type="evidence" value="ECO:0007669"/>
    <property type="project" value="UniProtKB-KW"/>
</dbReference>
<keyword evidence="4 7" id="KW-0548">Nucleotidyltransferase</keyword>
<dbReference type="SUPFAM" id="SSF82856">
    <property type="entry name" value="L-A virus major coat protein"/>
    <property type="match status" value="1"/>
</dbReference>
<dbReference type="SUPFAM" id="SSF56672">
    <property type="entry name" value="DNA/RNA polymerases"/>
    <property type="match status" value="1"/>
</dbReference>
<dbReference type="Pfam" id="PF02123">
    <property type="entry name" value="RdRP_4"/>
    <property type="match status" value="1"/>
</dbReference>
<organism evidence="9">
    <name type="scientific">Saccharomyces kudriavzevii virus L-A-1082</name>
    <dbReference type="NCBI Taxonomy" id="2048544"/>
    <lineage>
        <taxon>Viruses</taxon>
        <taxon>Riboviria</taxon>
        <taxon>Orthornavirae</taxon>
        <taxon>Duplornaviricota</taxon>
        <taxon>Chrymotiviricetes</taxon>
        <taxon>Ghabrivirales</taxon>
        <taxon>Totiviridae</taxon>
    </lineage>
</organism>
<evidence type="ECO:0000256" key="2">
    <source>
        <dbReference type="ARBA" id="ARBA00022484"/>
    </source>
</evidence>
<dbReference type="EMBL" id="KY489970">
    <property type="protein sequence ID" value="ATL63196.1"/>
    <property type="molecule type" value="Genomic_RNA"/>
</dbReference>
<dbReference type="EC" id="2.7.7.48" evidence="7"/>
<sequence length="1505" mass="171350">MLRFVTKNSQEKSSDLFSICSDRGTFTTHNRVRTDFKFDSLTFNRVYGVSQKFTLVGNPTVCFNEGSSYLEGIAKKYLTLDGGLAIDNVLNELKSTCGIPGNAVTSHAYNITSWRWYDNHVALLMNMLRAYHLQVLSEQGQYSAGNYPMYHDGHVKIKLDVAIDDEEGPTSFEWPSDRTIDTYPDWAQFSESFPSIDVPYIDIRPMTTTEVSFVQMMMCKWHRRTNLAIDYEAPTLADKFAYRHAITVHDADDWIEGDRGDEQFRPPSSKIMLSALRKYVNHNRLYNQFYTASQLLAQIMIKPVPNCAEGYAWLMHDALVNIPKFGSIRGRYPFLLSGDAALIQSTALEDWAAIMAKPELVFTYAIQVAIALNTGLYLRRVKKTGFGTTIDDSYEDGPFLQPETFVQAALACCTGQDAPLNGMSDVYVTYPELLEIDHVTKVPVTVLEPAGYNIQDGHLEVIGVPVACSPHMIFPLAAFDNANPYSGNFVIKPALQYLRKGALYTKLEAWKLAWAMRIAGYDTEFKVYQDVHGLTKFYADNSDSWTHIPDFMADSEIMDVYITDIQRRARHFVELPRLNSPAFYKQVEVSTTIYDTYVEAGTHSVYHASRINLDYVKPVSTGIQVINAGELRNYWGSVRRTQQGFRSGRSYDASRNAYRRTYSWHCPRRCERTGGRHFSRVNIIEPSHGSRPERYLLNTKDTYPAWIRFRNRVQAVSRQKATHFLFDIIPSSKAAEYTVAETAAFAYRSHTYAVNVVALRFGSMYGLYVQTDANMTILSPAARRQASATYSQVEGFCYNTPTVMDTLANILDVDRSIRPKHFKGLRVYEKAKVTAQHHTHLRPDEVLQAATEVSPIRRYYVSCAIELLAKADVQLEAAVSTILTYVLTLDDKFVTLFLDSKAIWQGKPGPDNLTNRLKYASSQIKSVHTADYEPLTELFEMAVLMNRGVGSVSWTDEKTHRLQPDTARVDQAKLYTCVRNMFESSKDEYKYPYMNWDDYTDSRWEWVPGGSVHSQYAEDDDYIYPGQFTRNKFITVNKMPKHKISRMISSTPEVRAWTSTKYEWGKQRAIYGTDLRSTLITNFAMFRCEDVLKHKFPVGEQAEASKVHKRVNMMLDGASSFCFDYDDFNSQHSIASMYSVLCAFRDTFTRNMSPEQREAMDWVCESVRHMWVLDPESKEWYKLNGTLLSGWRLTTFMNTVLNWAYMKLAGVFDLSDVQDSVHNGDDVMISLNRVSTAVKIMNAMHKINARAQPAKCNLFSISEFLRVEHGMSGGDGLGAQYLSRSCATLVHSRIESNEPLSVVRVMEADQTRLKDLANRTTNSQAVEAIKNQLERRITTVFGVDTETVRSITTSHRVCGGISTDTWAPVTTIIQTNNEAYEIPYEIDDPSFWPGVNDYAYKVWQNFGERLEFNKIKDAVAKGSRNTIALKRKAKITAKVNINTTKSAWERTMYKAYKGLAVSYYANLSKFMSIPPMANIEFGQARYAMQAALDSSDPLRALQIFL</sequence>
<dbReference type="InterPro" id="IPR001795">
    <property type="entry name" value="RNA-dir_pol_luteovirus"/>
</dbReference>
<dbReference type="Gene3D" id="3.90.1840.10">
    <property type="entry name" value="Major capsid protein"/>
    <property type="match status" value="1"/>
</dbReference>
<dbReference type="InterPro" id="IPR015302">
    <property type="entry name" value="Major_coat_LA-virus"/>
</dbReference>
<keyword evidence="3 7" id="KW-0808">Transferase</keyword>
<dbReference type="InterPro" id="IPR043502">
    <property type="entry name" value="DNA/RNA_pol_sf"/>
</dbReference>
<accession>A0A291R8P7</accession>
<feature type="domain" description="Major coat protein L-A virus" evidence="8">
    <location>
        <begin position="1"/>
        <end position="436"/>
    </location>
</feature>
<name>A0A291R8P7_9VIRU</name>
<comment type="catalytic activity">
    <reaction evidence="6 7">
        <text>RNA(n) + a ribonucleoside 5'-triphosphate = RNA(n+1) + diphosphate</text>
        <dbReference type="Rhea" id="RHEA:21248"/>
        <dbReference type="Rhea" id="RHEA-COMP:14527"/>
        <dbReference type="Rhea" id="RHEA-COMP:17342"/>
        <dbReference type="ChEBI" id="CHEBI:33019"/>
        <dbReference type="ChEBI" id="CHEBI:61557"/>
        <dbReference type="ChEBI" id="CHEBI:140395"/>
        <dbReference type="EC" id="2.7.7.48"/>
    </reaction>
</comment>
<dbReference type="GO" id="GO:0003723">
    <property type="term" value="F:RNA binding"/>
    <property type="evidence" value="ECO:0007669"/>
    <property type="project" value="InterPro"/>
</dbReference>
<evidence type="ECO:0000256" key="5">
    <source>
        <dbReference type="ARBA" id="ARBA00022741"/>
    </source>
</evidence>
<evidence type="ECO:0000256" key="7">
    <source>
        <dbReference type="RuleBase" id="RU364050"/>
    </source>
</evidence>
<comment type="similarity">
    <text evidence="1">Belongs to the totiviridae RNA-directed RNA polymerase family.</text>
</comment>
<keyword evidence="7" id="KW-0693">Viral RNA replication</keyword>
<evidence type="ECO:0000259" key="8">
    <source>
        <dbReference type="Pfam" id="PF09220"/>
    </source>
</evidence>
<evidence type="ECO:0000256" key="1">
    <source>
        <dbReference type="ARBA" id="ARBA00010455"/>
    </source>
</evidence>
<dbReference type="GO" id="GO:0003968">
    <property type="term" value="F:RNA-directed RNA polymerase activity"/>
    <property type="evidence" value="ECO:0007669"/>
    <property type="project" value="UniProtKB-KW"/>
</dbReference>